<dbReference type="Pfam" id="PF07715">
    <property type="entry name" value="Plug"/>
    <property type="match status" value="1"/>
</dbReference>
<keyword evidence="6 8" id="KW-0472">Membrane</keyword>
<evidence type="ECO:0000259" key="9">
    <source>
        <dbReference type="Pfam" id="PF07715"/>
    </source>
</evidence>
<dbReference type="PANTHER" id="PTHR30069">
    <property type="entry name" value="TONB-DEPENDENT OUTER MEMBRANE RECEPTOR"/>
    <property type="match status" value="1"/>
</dbReference>
<dbReference type="AlphaFoldDB" id="A0A1T5E067"/>
<dbReference type="Proteomes" id="UP000190897">
    <property type="component" value="Unassembled WGS sequence"/>
</dbReference>
<dbReference type="InterPro" id="IPR039426">
    <property type="entry name" value="TonB-dep_rcpt-like"/>
</dbReference>
<dbReference type="InterPro" id="IPR023996">
    <property type="entry name" value="TonB-dep_OMP_SusC/RagA"/>
</dbReference>
<dbReference type="PANTHER" id="PTHR30069:SF29">
    <property type="entry name" value="HEMOGLOBIN AND HEMOGLOBIN-HAPTOGLOBIN-BINDING PROTEIN 1-RELATED"/>
    <property type="match status" value="1"/>
</dbReference>
<evidence type="ECO:0000256" key="8">
    <source>
        <dbReference type="PROSITE-ProRule" id="PRU01360"/>
    </source>
</evidence>
<evidence type="ECO:0000256" key="5">
    <source>
        <dbReference type="ARBA" id="ARBA00022729"/>
    </source>
</evidence>
<evidence type="ECO:0000313" key="10">
    <source>
        <dbReference type="EMBL" id="SKB77432.1"/>
    </source>
</evidence>
<dbReference type="GO" id="GO:0009279">
    <property type="term" value="C:cell outer membrane"/>
    <property type="evidence" value="ECO:0007669"/>
    <property type="project" value="UniProtKB-SubCell"/>
</dbReference>
<evidence type="ECO:0000256" key="6">
    <source>
        <dbReference type="ARBA" id="ARBA00023136"/>
    </source>
</evidence>
<evidence type="ECO:0000256" key="3">
    <source>
        <dbReference type="ARBA" id="ARBA00022452"/>
    </source>
</evidence>
<dbReference type="GO" id="GO:0044718">
    <property type="term" value="P:siderophore transmembrane transport"/>
    <property type="evidence" value="ECO:0007669"/>
    <property type="project" value="TreeGrafter"/>
</dbReference>
<sequence length="1018" mass="112708">MQKCYDDLIALAGKGGIYLLIGLFLQICLTGFANAQTKTVNGRVTSLDGGLPGVNVLEKGTNNAAITNSSGQYSIKVAEDAILVFSYVGFLSESVSVVGKSTLDLELKDDVKALGEVVVVGYGAQEKKTVTGSIVTVQGKTLEQTPAVSLSNSFAGRLPGLQALNRSGEPGSDVAQLLIRGKSTLGSTAPLIVIDGVPGREGFDQIDPRDVESISILKDASASIYGARAANGVIIITTKRGASGKPSISYSFNQGFTTPTRIPDYADSETLARFQNDQLQAQGQAPRYTDDQIQKFRDGSDPLNYPNTDWAKATLKNVSTQSRHSLSVRGGTDVVKYFVSGNYANQEGIFKNGINNYNVLGGRSNIDASITKNLKIALDLSFQEQNRTFPGIVAADIVKSMWRNYPYLVDFYPNGLPGDGVERGDNPIVMASDKAGYRKSKTDIYQTRLSFDLNIPQVDGLGLDGFVAFDKNSEQIKEFNKPYSVYSYNATNNTYTANAARFYSQPQLTERFNYKSSLIGHVKLKYVKTFNNHKFNSFVAMELADNRTNYFSAQRRNYISTAIDQLYAGGEANQVTDGSANEFTRKNFFGRINYDFKGKYLVDLNVRYDGSSAFPKDKRWGLFPGISVGWVASNESFLKNDFMNFLKFRFSWGKMGNDAIDPFQYLSTYSFTNGYFLGDGKVLNKGLSQNVAPNPNITWEVAKTTNIGLNAEFWDGVLGITLDVFKTRRSNILTARDASIPIYTGLKLPLENIGIVENKGFEIELSHRKAIGNFNYSIRPNMSFARNKVIDIDEPENVPEWQRRTGHNINSGLYLIPLGIYRTQEAIDGSPHVPNTIINDLQYKDVNNDGKINNLDQIRLDKSNTPEIIFGTQIAVGYKNLDLGILLQGQSNAWRYYWFPQGLFGNVMQEMADNRPTADNPNSKYPNLTYDAAQVSAQTSEFWLKDASFLRLKNVEVGYALPSGFLKRIGISGARLYVNGFNILTLDKLKWFDPEGDADRGSFYPQNKIFNAGFNITL</sequence>
<evidence type="ECO:0000313" key="11">
    <source>
        <dbReference type="Proteomes" id="UP000190897"/>
    </source>
</evidence>
<name>A0A1T5E067_9BACT</name>
<dbReference type="InterPro" id="IPR036942">
    <property type="entry name" value="Beta-barrel_TonB_sf"/>
</dbReference>
<dbReference type="InterPro" id="IPR012910">
    <property type="entry name" value="Plug_dom"/>
</dbReference>
<dbReference type="Pfam" id="PF13715">
    <property type="entry name" value="CarbopepD_reg_2"/>
    <property type="match status" value="1"/>
</dbReference>
<protein>
    <submittedName>
        <fullName evidence="10">TonB-linked outer membrane protein, SusC/RagA family</fullName>
    </submittedName>
</protein>
<dbReference type="InterPro" id="IPR008969">
    <property type="entry name" value="CarboxyPept-like_regulatory"/>
</dbReference>
<gene>
    <name evidence="10" type="ORF">SAMN05660293_02062</name>
</gene>
<dbReference type="EMBL" id="FUZA01000002">
    <property type="protein sequence ID" value="SKB77432.1"/>
    <property type="molecule type" value="Genomic_DNA"/>
</dbReference>
<keyword evidence="3 8" id="KW-1134">Transmembrane beta strand</keyword>
<dbReference type="PROSITE" id="PS52016">
    <property type="entry name" value="TONB_DEPENDENT_REC_3"/>
    <property type="match status" value="1"/>
</dbReference>
<dbReference type="Gene3D" id="2.40.170.20">
    <property type="entry name" value="TonB-dependent receptor, beta-barrel domain"/>
    <property type="match status" value="1"/>
</dbReference>
<accession>A0A1T5E067</accession>
<dbReference type="SUPFAM" id="SSF49464">
    <property type="entry name" value="Carboxypeptidase regulatory domain-like"/>
    <property type="match status" value="1"/>
</dbReference>
<proteinExistence type="inferred from homology"/>
<feature type="domain" description="TonB-dependent receptor plug" evidence="9">
    <location>
        <begin position="127"/>
        <end position="233"/>
    </location>
</feature>
<keyword evidence="4 8" id="KW-0812">Transmembrane</keyword>
<dbReference type="FunFam" id="2.170.130.10:FF:000003">
    <property type="entry name" value="SusC/RagA family TonB-linked outer membrane protein"/>
    <property type="match status" value="1"/>
</dbReference>
<evidence type="ECO:0000256" key="4">
    <source>
        <dbReference type="ARBA" id="ARBA00022692"/>
    </source>
</evidence>
<dbReference type="GO" id="GO:0015344">
    <property type="term" value="F:siderophore uptake transmembrane transporter activity"/>
    <property type="evidence" value="ECO:0007669"/>
    <property type="project" value="TreeGrafter"/>
</dbReference>
<keyword evidence="11" id="KW-1185">Reference proteome</keyword>
<comment type="similarity">
    <text evidence="8">Belongs to the TonB-dependent receptor family.</text>
</comment>
<dbReference type="InterPro" id="IPR037066">
    <property type="entry name" value="Plug_dom_sf"/>
</dbReference>
<dbReference type="Gene3D" id="2.170.130.10">
    <property type="entry name" value="TonB-dependent receptor, plug domain"/>
    <property type="match status" value="1"/>
</dbReference>
<evidence type="ECO:0000256" key="7">
    <source>
        <dbReference type="ARBA" id="ARBA00023237"/>
    </source>
</evidence>
<dbReference type="RefSeq" id="WP_082214578.1">
    <property type="nucleotide sequence ID" value="NZ_FUZA01000002.1"/>
</dbReference>
<keyword evidence="2 8" id="KW-0813">Transport</keyword>
<dbReference type="NCBIfam" id="TIGR04057">
    <property type="entry name" value="SusC_RagA_signa"/>
    <property type="match status" value="1"/>
</dbReference>
<evidence type="ECO:0000256" key="2">
    <source>
        <dbReference type="ARBA" id="ARBA00022448"/>
    </source>
</evidence>
<dbReference type="OrthoDB" id="9768177at2"/>
<organism evidence="10 11">
    <name type="scientific">Dyadobacter psychrophilus</name>
    <dbReference type="NCBI Taxonomy" id="651661"/>
    <lineage>
        <taxon>Bacteria</taxon>
        <taxon>Pseudomonadati</taxon>
        <taxon>Bacteroidota</taxon>
        <taxon>Cytophagia</taxon>
        <taxon>Cytophagales</taxon>
        <taxon>Spirosomataceae</taxon>
        <taxon>Dyadobacter</taxon>
    </lineage>
</organism>
<evidence type="ECO:0000256" key="1">
    <source>
        <dbReference type="ARBA" id="ARBA00004571"/>
    </source>
</evidence>
<dbReference type="InterPro" id="IPR023997">
    <property type="entry name" value="TonB-dep_OMP_SusC/RagA_CS"/>
</dbReference>
<reference evidence="11" key="1">
    <citation type="submission" date="2017-02" db="EMBL/GenBank/DDBJ databases">
        <authorList>
            <person name="Varghese N."/>
            <person name="Submissions S."/>
        </authorList>
    </citation>
    <scope>NUCLEOTIDE SEQUENCE [LARGE SCALE GENOMIC DNA]</scope>
    <source>
        <strain evidence="11">DSM 22270</strain>
    </source>
</reference>
<dbReference type="STRING" id="651661.SAMN05660293_02062"/>
<keyword evidence="7 8" id="KW-0998">Cell outer membrane</keyword>
<dbReference type="NCBIfam" id="TIGR04056">
    <property type="entry name" value="OMP_RagA_SusC"/>
    <property type="match status" value="1"/>
</dbReference>
<dbReference type="SUPFAM" id="SSF56935">
    <property type="entry name" value="Porins"/>
    <property type="match status" value="1"/>
</dbReference>
<comment type="subcellular location">
    <subcellularLocation>
        <location evidence="1 8">Cell outer membrane</location>
        <topology evidence="1 8">Multi-pass membrane protein</topology>
    </subcellularLocation>
</comment>
<keyword evidence="5" id="KW-0732">Signal</keyword>